<reference evidence="3" key="1">
    <citation type="submission" date="2020-05" db="EMBL/GenBank/DDBJ databases">
        <authorList>
            <person name="Chiriac C."/>
            <person name="Salcher M."/>
            <person name="Ghai R."/>
            <person name="Kavagutti S V."/>
        </authorList>
    </citation>
    <scope>NUCLEOTIDE SEQUENCE</scope>
</reference>
<feature type="domain" description="Fibronectin type-III" evidence="2">
    <location>
        <begin position="196"/>
        <end position="286"/>
    </location>
</feature>
<feature type="domain" description="Fibronectin type-III" evidence="2">
    <location>
        <begin position="575"/>
        <end position="671"/>
    </location>
</feature>
<feature type="domain" description="Fibronectin type-III" evidence="2">
    <location>
        <begin position="287"/>
        <end position="379"/>
    </location>
</feature>
<dbReference type="PANTHER" id="PTHR13817">
    <property type="entry name" value="TITIN"/>
    <property type="match status" value="1"/>
</dbReference>
<dbReference type="InterPro" id="IPR003961">
    <property type="entry name" value="FN3_dom"/>
</dbReference>
<dbReference type="Gene3D" id="2.60.40.10">
    <property type="entry name" value="Immunoglobulins"/>
    <property type="match status" value="5"/>
</dbReference>
<organism evidence="3">
    <name type="scientific">freshwater metagenome</name>
    <dbReference type="NCBI Taxonomy" id="449393"/>
    <lineage>
        <taxon>unclassified sequences</taxon>
        <taxon>metagenomes</taxon>
        <taxon>ecological metagenomes</taxon>
    </lineage>
</organism>
<dbReference type="InterPro" id="IPR013783">
    <property type="entry name" value="Ig-like_fold"/>
</dbReference>
<gene>
    <name evidence="3" type="ORF">UFOPK2806_00751</name>
    <name evidence="4" type="ORF">UFOPK4306_02217</name>
</gene>
<evidence type="ECO:0000256" key="1">
    <source>
        <dbReference type="ARBA" id="ARBA00022737"/>
    </source>
</evidence>
<dbReference type="EMBL" id="CAFBQP010000117">
    <property type="protein sequence ID" value="CAB5067894.1"/>
    <property type="molecule type" value="Genomic_DNA"/>
</dbReference>
<keyword evidence="1" id="KW-0677">Repeat</keyword>
<dbReference type="SMART" id="SM00060">
    <property type="entry name" value="FN3"/>
    <property type="match status" value="5"/>
</dbReference>
<dbReference type="PRINTS" id="PR00014">
    <property type="entry name" value="FNTYPEIII"/>
</dbReference>
<evidence type="ECO:0000313" key="4">
    <source>
        <dbReference type="EMBL" id="CAB5067894.1"/>
    </source>
</evidence>
<dbReference type="InterPro" id="IPR050964">
    <property type="entry name" value="Striated_Muscle_Regulatory"/>
</dbReference>
<protein>
    <submittedName>
        <fullName evidence="3">Unannotated protein</fullName>
    </submittedName>
</protein>
<proteinExistence type="predicted"/>
<name>A0A6J6TJ95_9ZZZZ</name>
<dbReference type="SUPFAM" id="SSF49265">
    <property type="entry name" value="Fibronectin type III"/>
    <property type="match status" value="3"/>
</dbReference>
<evidence type="ECO:0000259" key="2">
    <source>
        <dbReference type="PROSITE" id="PS50853"/>
    </source>
</evidence>
<accession>A0A6J6TJ95</accession>
<dbReference type="InterPro" id="IPR036116">
    <property type="entry name" value="FN3_sf"/>
</dbReference>
<dbReference type="AlphaFoldDB" id="A0A6J6TJ95"/>
<dbReference type="PROSITE" id="PS50853">
    <property type="entry name" value="FN3"/>
    <property type="match status" value="5"/>
</dbReference>
<feature type="domain" description="Fibronectin type-III" evidence="2">
    <location>
        <begin position="380"/>
        <end position="480"/>
    </location>
</feature>
<evidence type="ECO:0000313" key="3">
    <source>
        <dbReference type="EMBL" id="CAB4746687.1"/>
    </source>
</evidence>
<dbReference type="EMBL" id="CAEZYY010000007">
    <property type="protein sequence ID" value="CAB4746687.1"/>
    <property type="molecule type" value="Genomic_DNA"/>
</dbReference>
<dbReference type="PANTHER" id="PTHR13817:SF73">
    <property type="entry name" value="FIBRONECTIN TYPE-III DOMAIN-CONTAINING PROTEIN"/>
    <property type="match status" value="1"/>
</dbReference>
<dbReference type="CDD" id="cd00063">
    <property type="entry name" value="FN3"/>
    <property type="match status" value="5"/>
</dbReference>
<dbReference type="Pfam" id="PF00041">
    <property type="entry name" value="fn3"/>
    <property type="match status" value="4"/>
</dbReference>
<sequence length="671" mass="68553">MLIKPKCFGLSILAALGLAVGAVGLHGGSAALALASGVAAEGTVTVGPTSGNSDTTIALSFSTSQSCPGDFNTGYLWQTFIAPRSLDPATFTYYTGLPRSSDGSDVGAKALRTNTSTWIRNKTPGLTDGQIVPPTNVVLSNATYSGFAGEYWLGIACTQDDLSFVTQTVKYWATPITITSASDQGANNFTYQTGFTPKAPTLGSLTAGEGEVDVAFTPAVKVPGNPDDTGYTVVVKDATCTTGITSESGSSSPITVSGLTNGTTYCFAVKATNPRGDSALSSTNTASPIVPLAATPGNKSVTLSWSAGAWPSLSPISDYKVEYRKNGGAWTNAKSVVSTATTFVVSKLTNGTNYEFRVAAKKGSEVGSYLVTGVVVPRSVPGKVSRLKAVARNTSVSVTWKAPSSTGGSALTDYVIEYSSNGGTTWSTASDGVSTDTSYTIPGLVNGTGYKVRVSAQNVAGIGAAVKTAKAVKPYLVLPTAPQSVKATPRNLSVVVTWKAPKGDGGSVITDHLVEWTVDGVTWSSANAGTALTYTISGLVNGTGYKVRVSATNTVFSGYGKKAGTAKAVKPYLSLPGKVRSLKATGASTSLNVSWIAPAADGGSAITDYLIEWSSNGGITWVPVSDGVSTATSYRITGLAAGTAYKVRVLANNLLGAGAALTTAKAVKPLA</sequence>
<feature type="domain" description="Fibronectin type-III" evidence="2">
    <location>
        <begin position="481"/>
        <end position="572"/>
    </location>
</feature>